<dbReference type="AlphaFoldDB" id="A0AAP0JQU4"/>
<accession>A0AAP0JQU4</accession>
<dbReference type="Proteomes" id="UP001417504">
    <property type="component" value="Unassembled WGS sequence"/>
</dbReference>
<reference evidence="2 3" key="1">
    <citation type="submission" date="2024-01" db="EMBL/GenBank/DDBJ databases">
        <title>Genome assemblies of Stephania.</title>
        <authorList>
            <person name="Yang L."/>
        </authorList>
    </citation>
    <scope>NUCLEOTIDE SEQUENCE [LARGE SCALE GENOMIC DNA]</scope>
    <source>
        <strain evidence="2">QJT</strain>
        <tissue evidence="2">Leaf</tissue>
    </source>
</reference>
<keyword evidence="3" id="KW-1185">Reference proteome</keyword>
<gene>
    <name evidence="2" type="ORF">Sjap_008312</name>
</gene>
<evidence type="ECO:0000313" key="2">
    <source>
        <dbReference type="EMBL" id="KAK9137718.1"/>
    </source>
</evidence>
<evidence type="ECO:0000313" key="3">
    <source>
        <dbReference type="Proteomes" id="UP001417504"/>
    </source>
</evidence>
<name>A0AAP0JQU4_9MAGN</name>
<organism evidence="2 3">
    <name type="scientific">Stephania japonica</name>
    <dbReference type="NCBI Taxonomy" id="461633"/>
    <lineage>
        <taxon>Eukaryota</taxon>
        <taxon>Viridiplantae</taxon>
        <taxon>Streptophyta</taxon>
        <taxon>Embryophyta</taxon>
        <taxon>Tracheophyta</taxon>
        <taxon>Spermatophyta</taxon>
        <taxon>Magnoliopsida</taxon>
        <taxon>Ranunculales</taxon>
        <taxon>Menispermaceae</taxon>
        <taxon>Menispermoideae</taxon>
        <taxon>Cissampelideae</taxon>
        <taxon>Stephania</taxon>
    </lineage>
</organism>
<feature type="region of interest" description="Disordered" evidence="1">
    <location>
        <begin position="36"/>
        <end position="61"/>
    </location>
</feature>
<protein>
    <submittedName>
        <fullName evidence="2">Uncharacterized protein</fullName>
    </submittedName>
</protein>
<evidence type="ECO:0000256" key="1">
    <source>
        <dbReference type="SAM" id="MobiDB-lite"/>
    </source>
</evidence>
<comment type="caution">
    <text evidence="2">The sequence shown here is derived from an EMBL/GenBank/DDBJ whole genome shotgun (WGS) entry which is preliminary data.</text>
</comment>
<dbReference type="EMBL" id="JBBNAE010000003">
    <property type="protein sequence ID" value="KAK9137718.1"/>
    <property type="molecule type" value="Genomic_DNA"/>
</dbReference>
<proteinExistence type="predicted"/>
<sequence>MEILSDIQSPRPDILIHRDTSHNTFSVSLAHPSISNGSDVSSLCGLPQSPDQSLPHPRAPPNKMEIYTASRTMPQMVPCRYWPDNCYYMQTHTDEGTAPKIRRTLTHTSSAYLRESGSNALTVHQSVGDRRY</sequence>